<evidence type="ECO:0000256" key="3">
    <source>
        <dbReference type="ARBA" id="ARBA00022679"/>
    </source>
</evidence>
<comment type="similarity">
    <text evidence="1">Belongs to the glycosyltransferase 25 family.</text>
</comment>
<dbReference type="Gene3D" id="3.90.550.10">
    <property type="entry name" value="Spore Coat Polysaccharide Biosynthesis Protein SpsA, Chain A"/>
    <property type="match status" value="1"/>
</dbReference>
<dbReference type="OrthoDB" id="1676872at2"/>
<comment type="caution">
    <text evidence="4">The sequence shown here is derived from an EMBL/GenBank/DDBJ whole genome shotgun (WGS) entry which is preliminary data.</text>
</comment>
<dbReference type="InterPro" id="IPR050757">
    <property type="entry name" value="Collagen_mod_GT25"/>
</dbReference>
<reference evidence="4 5" key="1">
    <citation type="submission" date="2019-02" db="EMBL/GenBank/DDBJ databases">
        <title>Paenibacillus sp. nov., isolated from surface-sterilized tissue of Thalictrum simplex L.</title>
        <authorList>
            <person name="Tuo L."/>
        </authorList>
    </citation>
    <scope>NUCLEOTIDE SEQUENCE [LARGE SCALE GENOMIC DNA]</scope>
    <source>
        <strain evidence="4 5">N2SHLJ1</strain>
    </source>
</reference>
<accession>A0A4Q9DMW9</accession>
<dbReference type="Proteomes" id="UP000293142">
    <property type="component" value="Unassembled WGS sequence"/>
</dbReference>
<dbReference type="SUPFAM" id="SSF53448">
    <property type="entry name" value="Nucleotide-diphospho-sugar transferases"/>
    <property type="match status" value="1"/>
</dbReference>
<keyword evidence="3" id="KW-0808">Transferase</keyword>
<evidence type="ECO:0008006" key="6">
    <source>
        <dbReference type="Google" id="ProtNLM"/>
    </source>
</evidence>
<dbReference type="GO" id="GO:0016740">
    <property type="term" value="F:transferase activity"/>
    <property type="evidence" value="ECO:0007669"/>
    <property type="project" value="UniProtKB-KW"/>
</dbReference>
<protein>
    <recommendedName>
        <fullName evidence="6">Glycosyltransferase family 2 protein</fullName>
    </recommendedName>
</protein>
<sequence length="281" mass="33034">MKRTLLRQFSYYKRKRKDVICITEPTEFVTIAILAKQKAHVLSLYLELIEKQTYPASKIKLYIRTNNNTDHTAELLEQWIEKVKDKYSEIYYDGGNVKEPVQDYSPHDWNPLKLDVLTRIRQESVEWAKARGTHYFVVDCDNFIVPETLEALLATGLPVVGPMLRNGDNPLSLYSNYHFVTDENGYYRHHDLYYALFNLSIKGLIEVEVVHCTYLVRSDVLQHVRYIDGTARFDYVMFSDNLRKLGIPQYLDNRRPYGKLTFCDTEEEFKSKNITFDTLTT</sequence>
<dbReference type="InterPro" id="IPR029044">
    <property type="entry name" value="Nucleotide-diphossugar_trans"/>
</dbReference>
<name>A0A4Q9DMW9_9BACL</name>
<dbReference type="RefSeq" id="WP_131014669.1">
    <property type="nucleotide sequence ID" value="NZ_SIRE01000012.1"/>
</dbReference>
<dbReference type="AlphaFoldDB" id="A0A4Q9DMW9"/>
<gene>
    <name evidence="4" type="ORF">EYB31_17490</name>
</gene>
<keyword evidence="5" id="KW-1185">Reference proteome</keyword>
<proteinExistence type="inferred from homology"/>
<organism evidence="4 5">
    <name type="scientific">Paenibacillus thalictri</name>
    <dbReference type="NCBI Taxonomy" id="2527873"/>
    <lineage>
        <taxon>Bacteria</taxon>
        <taxon>Bacillati</taxon>
        <taxon>Bacillota</taxon>
        <taxon>Bacilli</taxon>
        <taxon>Bacillales</taxon>
        <taxon>Paenibacillaceae</taxon>
        <taxon>Paenibacillus</taxon>
    </lineage>
</organism>
<evidence type="ECO:0000313" key="5">
    <source>
        <dbReference type="Proteomes" id="UP000293142"/>
    </source>
</evidence>
<dbReference type="PANTHER" id="PTHR10730:SF53">
    <property type="entry name" value="GLYCOSYLTRANSFERASE 25 FAMILY MEMBER"/>
    <property type="match status" value="1"/>
</dbReference>
<dbReference type="PANTHER" id="PTHR10730">
    <property type="entry name" value="PROCOLLAGEN-LYSINE,2-OXOGLUTARATE 5-DIOXYGENASE/GLYCOSYLTRANSFERASE 25 FAMILY MEMBER"/>
    <property type="match status" value="1"/>
</dbReference>
<evidence type="ECO:0000313" key="4">
    <source>
        <dbReference type="EMBL" id="TBL77278.1"/>
    </source>
</evidence>
<evidence type="ECO:0000256" key="2">
    <source>
        <dbReference type="ARBA" id="ARBA00022676"/>
    </source>
</evidence>
<keyword evidence="2" id="KW-0328">Glycosyltransferase</keyword>
<dbReference type="EMBL" id="SIRE01000012">
    <property type="protein sequence ID" value="TBL77278.1"/>
    <property type="molecule type" value="Genomic_DNA"/>
</dbReference>
<evidence type="ECO:0000256" key="1">
    <source>
        <dbReference type="ARBA" id="ARBA00006721"/>
    </source>
</evidence>